<reference evidence="3 4" key="2">
    <citation type="submission" date="2018-06" db="EMBL/GenBank/DDBJ databases">
        <title>Comparative genomics of rhizobia nodulating Arachis hypogaea in China.</title>
        <authorList>
            <person name="Li Y."/>
        </authorList>
    </citation>
    <scope>NUCLEOTIDE SEQUENCE [LARGE SCALE GENOMIC DNA]</scope>
    <source>
        <strain evidence="3 4">CCBAU 51658</strain>
    </source>
</reference>
<dbReference type="Proteomes" id="UP000593880">
    <property type="component" value="Chromosome"/>
</dbReference>
<dbReference type="Proteomes" id="UP000625079">
    <property type="component" value="Unassembled WGS sequence"/>
</dbReference>
<dbReference type="RefSeq" id="WP_128966523.1">
    <property type="nucleotide sequence ID" value="NZ_BMHC01000006.1"/>
</dbReference>
<evidence type="ECO:0008006" key="6">
    <source>
        <dbReference type="Google" id="ProtNLM"/>
    </source>
</evidence>
<reference evidence="2" key="3">
    <citation type="submission" date="2022-12" db="EMBL/GenBank/DDBJ databases">
        <authorList>
            <person name="Sun Q."/>
            <person name="Zhou Y."/>
        </authorList>
    </citation>
    <scope>NUCLEOTIDE SEQUENCE</scope>
    <source>
        <strain evidence="2">CGMCC 1.15034</strain>
    </source>
</reference>
<keyword evidence="1" id="KW-1133">Transmembrane helix</keyword>
<dbReference type="EMBL" id="BMHC01000006">
    <property type="protein sequence ID" value="GGI25391.1"/>
    <property type="molecule type" value="Genomic_DNA"/>
</dbReference>
<evidence type="ECO:0000313" key="4">
    <source>
        <dbReference type="Proteomes" id="UP000593880"/>
    </source>
</evidence>
<dbReference type="EMBL" id="CP030057">
    <property type="protein sequence ID" value="QOZ60923.1"/>
    <property type="molecule type" value="Genomic_DNA"/>
</dbReference>
<organism evidence="2 5">
    <name type="scientific">Bradyrhizobium guangdongense</name>
    <dbReference type="NCBI Taxonomy" id="1325090"/>
    <lineage>
        <taxon>Bacteria</taxon>
        <taxon>Pseudomonadati</taxon>
        <taxon>Pseudomonadota</taxon>
        <taxon>Alphaproteobacteria</taxon>
        <taxon>Hyphomicrobiales</taxon>
        <taxon>Nitrobacteraceae</taxon>
        <taxon>Bradyrhizobium</taxon>
    </lineage>
</organism>
<feature type="transmembrane region" description="Helical" evidence="1">
    <location>
        <begin position="61"/>
        <end position="81"/>
    </location>
</feature>
<dbReference type="AlphaFoldDB" id="A0A410V8A1"/>
<sequence length="113" mass="12242">MKRLLIFTILFPPLALVVFNTPDMVAGRFGLMDMNALQSAYIIAVIPSWLVAAIDWWQTRLWATTVAGAALCYVAAFSIGFPFSDAFSVLMVGLVGAVPAAVCSWLSRKAATR</sequence>
<feature type="transmembrane region" description="Helical" evidence="1">
    <location>
        <begin position="87"/>
        <end position="107"/>
    </location>
</feature>
<keyword evidence="1" id="KW-0812">Transmembrane</keyword>
<evidence type="ECO:0000313" key="5">
    <source>
        <dbReference type="Proteomes" id="UP000625079"/>
    </source>
</evidence>
<evidence type="ECO:0000313" key="2">
    <source>
        <dbReference type="EMBL" id="GGI25391.1"/>
    </source>
</evidence>
<reference evidence="2" key="1">
    <citation type="journal article" date="2014" name="Int. J. Syst. Evol. Microbiol.">
        <title>Complete genome sequence of Corynebacterium casei LMG S-19264T (=DSM 44701T), isolated from a smear-ripened cheese.</title>
        <authorList>
            <consortium name="US DOE Joint Genome Institute (JGI-PGF)"/>
            <person name="Walter F."/>
            <person name="Albersmeier A."/>
            <person name="Kalinowski J."/>
            <person name="Ruckert C."/>
        </authorList>
    </citation>
    <scope>NUCLEOTIDE SEQUENCE</scope>
    <source>
        <strain evidence="2">CGMCC 1.15034</strain>
    </source>
</reference>
<name>A0A410V8A1_9BRAD</name>
<dbReference type="OrthoDB" id="8255070at2"/>
<evidence type="ECO:0000256" key="1">
    <source>
        <dbReference type="SAM" id="Phobius"/>
    </source>
</evidence>
<feature type="transmembrane region" description="Helical" evidence="1">
    <location>
        <begin position="36"/>
        <end position="54"/>
    </location>
</feature>
<proteinExistence type="predicted"/>
<gene>
    <name evidence="2" type="ORF">GCM10010987_34150</name>
    <name evidence="3" type="ORF">XH86_20975</name>
</gene>
<keyword evidence="4" id="KW-1185">Reference proteome</keyword>
<protein>
    <recommendedName>
        <fullName evidence="6">MFS transporter</fullName>
    </recommendedName>
</protein>
<keyword evidence="1" id="KW-0472">Membrane</keyword>
<evidence type="ECO:0000313" key="3">
    <source>
        <dbReference type="EMBL" id="QOZ60923.1"/>
    </source>
</evidence>
<accession>A0A410V8A1</accession>